<evidence type="ECO:0000313" key="2">
    <source>
        <dbReference type="Proteomes" id="UP000007938"/>
    </source>
</evidence>
<proteinExistence type="predicted"/>
<dbReference type="HOGENOM" id="CLU_2217437_0_0_4"/>
<dbReference type="KEGG" id="adk:Alide2_3534"/>
<accession>F4GBL6</accession>
<dbReference type="STRING" id="596154.Alide2_3534"/>
<reference evidence="1 2" key="2">
    <citation type="submission" date="2011-04" db="EMBL/GenBank/DDBJ databases">
        <title>Complete sequence of chromosome of Alicycliphilus denitrificans K601.</title>
        <authorList>
            <consortium name="US DOE Joint Genome Institute"/>
            <person name="Lucas S."/>
            <person name="Han J."/>
            <person name="Lapidus A."/>
            <person name="Cheng J.-F."/>
            <person name="Goodwin L."/>
            <person name="Pitluck S."/>
            <person name="Peters L."/>
            <person name="Zeytun A."/>
            <person name="Detter J.C."/>
            <person name="Han C."/>
            <person name="Tapia R."/>
            <person name="Land M."/>
            <person name="Hauser L."/>
            <person name="Kyrpides N."/>
            <person name="Ivanova N."/>
            <person name="Mikhailova N."/>
            <person name="Pagani I."/>
            <person name="Oosterkamp M."/>
            <person name="Pieper D."/>
            <person name="van Berkel W."/>
            <person name="Langenhoff A."/>
            <person name="Smidt H."/>
            <person name="Stams A."/>
            <person name="Woyke T."/>
        </authorList>
    </citation>
    <scope>NUCLEOTIDE SEQUENCE [LARGE SCALE GENOMIC DNA]</scope>
    <source>
        <strain evidence="2">DSM 14773 / CIP 107495 / K601</strain>
    </source>
</reference>
<name>F4GBL6_ALIDK</name>
<dbReference type="Proteomes" id="UP000007938">
    <property type="component" value="Chromosome"/>
</dbReference>
<sequence>MALTLTRTRTQTTLTKLAQKLGEVKGELAFVDEWLAEAGAPVELARRRTLLEQQATALTTTLHLFDPELDVDQVAALDGWRKLYRARTDKALRNKYAQSHVVGRTH</sequence>
<protein>
    <submittedName>
        <fullName evidence="1">Uncharacterized protein</fullName>
    </submittedName>
</protein>
<evidence type="ECO:0000313" key="1">
    <source>
        <dbReference type="EMBL" id="AEB85861.1"/>
    </source>
</evidence>
<reference evidence="1 2" key="1">
    <citation type="journal article" date="2011" name="J. Bacteriol.">
        <title>Genome Sequences of Alicycliphilus denitrificans Strains BC and K601T.</title>
        <authorList>
            <person name="Oosterkamp M.J."/>
            <person name="Veuskens T."/>
            <person name="Plugge C.M."/>
            <person name="Langenhoff A.A."/>
            <person name="Gerritse J."/>
            <person name="van Berkel W.J."/>
            <person name="Pieper D.H."/>
            <person name="Junca H."/>
            <person name="Goodwin L.A."/>
            <person name="Daligault H.E."/>
            <person name="Bruce D.C."/>
            <person name="Detter J.C."/>
            <person name="Tapia R."/>
            <person name="Han C.S."/>
            <person name="Land M.L."/>
            <person name="Hauser L.J."/>
            <person name="Smidt H."/>
            <person name="Stams A.J."/>
        </authorList>
    </citation>
    <scope>NUCLEOTIDE SEQUENCE [LARGE SCALE GENOMIC DNA]</scope>
    <source>
        <strain evidence="2">DSM 14773 / CIP 107495 / K601</strain>
    </source>
</reference>
<dbReference type="EMBL" id="CP002657">
    <property type="protein sequence ID" value="AEB85861.1"/>
    <property type="molecule type" value="Genomic_DNA"/>
</dbReference>
<keyword evidence="2" id="KW-1185">Reference proteome</keyword>
<dbReference type="AlphaFoldDB" id="F4GBL6"/>
<gene>
    <name evidence="1" type="ordered locus">Alide2_3534</name>
</gene>
<organism evidence="1 2">
    <name type="scientific">Alicycliphilus denitrificans (strain DSM 14773 / CIP 107495 / K601)</name>
    <dbReference type="NCBI Taxonomy" id="596154"/>
    <lineage>
        <taxon>Bacteria</taxon>
        <taxon>Pseudomonadati</taxon>
        <taxon>Pseudomonadota</taxon>
        <taxon>Betaproteobacteria</taxon>
        <taxon>Burkholderiales</taxon>
        <taxon>Comamonadaceae</taxon>
        <taxon>Alicycliphilus</taxon>
    </lineage>
</organism>